<sequence>MRFEKLLLAAAALCLVCMAPACSDDDPATDPEQNETPGTPGEGEGDGDDDSGEPGEPDTPDTPALTEGVRAEGYYKGDYHDEGTGNYWINFTVEDENDPGGYYILCLDFNGSLAADPDFAALDVRDYPMNVGSGYPAGTLNGDGDTYLARHDDEGDFTYSEAQSGSAKVEMIEGLYKVTCSLLLENDEVCDFEYYGPLAFYNRTLDGNMSNLTEDVELTFTQGMAIYYGDIYEMGSDAWNVVLAEADYDLDINYGQGDAVQLAFNVTHGAGDYIPDGPYTLLDANTAEELPAGTMIAGIYDASYGGYWGCWFYSVRRQVEARLVSGMVDVSREGDIYTLELKLKDGAGRNVTATYMGKLTYYSGE</sequence>
<dbReference type="AlphaFoldDB" id="A0A4Y1WTA7"/>
<organism evidence="3 4">
    <name type="scientific">Alistipes communis</name>
    <dbReference type="NCBI Taxonomy" id="2585118"/>
    <lineage>
        <taxon>Bacteria</taxon>
        <taxon>Pseudomonadati</taxon>
        <taxon>Bacteroidota</taxon>
        <taxon>Bacteroidia</taxon>
        <taxon>Bacteroidales</taxon>
        <taxon>Rikenellaceae</taxon>
        <taxon>Alistipes</taxon>
    </lineage>
</organism>
<evidence type="ECO:0008006" key="5">
    <source>
        <dbReference type="Google" id="ProtNLM"/>
    </source>
</evidence>
<evidence type="ECO:0000313" key="3">
    <source>
        <dbReference type="EMBL" id="BBL04323.1"/>
    </source>
</evidence>
<dbReference type="EMBL" id="AP019735">
    <property type="protein sequence ID" value="BBL04323.1"/>
    <property type="molecule type" value="Genomic_DNA"/>
</dbReference>
<name>A0A4Y1WTA7_9BACT</name>
<evidence type="ECO:0000256" key="1">
    <source>
        <dbReference type="SAM" id="MobiDB-lite"/>
    </source>
</evidence>
<feature type="region of interest" description="Disordered" evidence="1">
    <location>
        <begin position="24"/>
        <end position="68"/>
    </location>
</feature>
<dbReference type="KEGG" id="acou:A5CBH24_16360"/>
<feature type="signal peptide" evidence="2">
    <location>
        <begin position="1"/>
        <end position="23"/>
    </location>
</feature>
<accession>A0A4Y1WTA7</accession>
<dbReference type="Proteomes" id="UP000318946">
    <property type="component" value="Chromosome"/>
</dbReference>
<gene>
    <name evidence="3" type="ORF">A5CBH24_16360</name>
</gene>
<reference evidence="4" key="1">
    <citation type="submission" date="2019-06" db="EMBL/GenBank/DDBJ databases">
        <title>Alistipes onderdonkii subsp. vulgaris subsp. nov., Alistipes dispar sp. nov. and Alistipes communis sp. nov., isolated from human faeces, and creation of Alistipes onderdonkii subsp. onderdonkii subsp. nov.</title>
        <authorList>
            <person name="Sakamoto M."/>
            <person name="Ikeyama N."/>
            <person name="Ogata Y."/>
            <person name="Suda W."/>
            <person name="Iino T."/>
            <person name="Hattori M."/>
            <person name="Ohkuma M."/>
        </authorList>
    </citation>
    <scope>NUCLEOTIDE SEQUENCE [LARGE SCALE GENOMIC DNA]</scope>
    <source>
        <strain evidence="4">5CBH24</strain>
    </source>
</reference>
<keyword evidence="4" id="KW-1185">Reference proteome</keyword>
<dbReference type="GeneID" id="78342353"/>
<feature type="chain" id="PRO_5021251063" description="Lipoprotein" evidence="2">
    <location>
        <begin position="24"/>
        <end position="365"/>
    </location>
</feature>
<dbReference type="RefSeq" id="WP_162502288.1">
    <property type="nucleotide sequence ID" value="NZ_AP019735.1"/>
</dbReference>
<evidence type="ECO:0000313" key="4">
    <source>
        <dbReference type="Proteomes" id="UP000318946"/>
    </source>
</evidence>
<keyword evidence="2" id="KW-0732">Signal</keyword>
<proteinExistence type="predicted"/>
<protein>
    <recommendedName>
        <fullName evidence="5">Lipoprotein</fullName>
    </recommendedName>
</protein>
<feature type="compositionally biased region" description="Acidic residues" evidence="1">
    <location>
        <begin position="24"/>
        <end position="33"/>
    </location>
</feature>
<evidence type="ECO:0000256" key="2">
    <source>
        <dbReference type="SAM" id="SignalP"/>
    </source>
</evidence>
<feature type="compositionally biased region" description="Acidic residues" evidence="1">
    <location>
        <begin position="43"/>
        <end position="59"/>
    </location>
</feature>